<dbReference type="EMBL" id="CP108085">
    <property type="protein sequence ID" value="WUP76011.1"/>
    <property type="molecule type" value="Genomic_DNA"/>
</dbReference>
<dbReference type="InterPro" id="IPR000551">
    <property type="entry name" value="MerR-type_HTH_dom"/>
</dbReference>
<organism evidence="3 4">
    <name type="scientific">Microbispora hainanensis</name>
    <dbReference type="NCBI Taxonomy" id="568844"/>
    <lineage>
        <taxon>Bacteria</taxon>
        <taxon>Bacillati</taxon>
        <taxon>Actinomycetota</taxon>
        <taxon>Actinomycetes</taxon>
        <taxon>Streptosporangiales</taxon>
        <taxon>Streptosporangiaceae</taxon>
        <taxon>Microbispora</taxon>
    </lineage>
</organism>
<proteinExistence type="predicted"/>
<keyword evidence="4" id="KW-1185">Reference proteome</keyword>
<dbReference type="PANTHER" id="PTHR30204:SF98">
    <property type="entry name" value="HTH-TYPE TRANSCRIPTIONAL REGULATOR ADHR"/>
    <property type="match status" value="1"/>
</dbReference>
<reference evidence="3" key="1">
    <citation type="submission" date="2022-10" db="EMBL/GenBank/DDBJ databases">
        <title>The complete genomes of actinobacterial strains from the NBC collection.</title>
        <authorList>
            <person name="Joergensen T.S."/>
            <person name="Alvarez Arevalo M."/>
            <person name="Sterndorff E.B."/>
            <person name="Faurdal D."/>
            <person name="Vuksanovic O."/>
            <person name="Mourched A.-S."/>
            <person name="Charusanti P."/>
            <person name="Shaw S."/>
            <person name="Blin K."/>
            <person name="Weber T."/>
        </authorList>
    </citation>
    <scope>NUCLEOTIDE SEQUENCE</scope>
    <source>
        <strain evidence="3">NBC_00254</strain>
    </source>
</reference>
<dbReference type="PANTHER" id="PTHR30204">
    <property type="entry name" value="REDOX-CYCLING DRUG-SENSING TRANSCRIPTIONAL ACTIVATOR SOXR"/>
    <property type="match status" value="1"/>
</dbReference>
<accession>A0ABZ1SSM9</accession>
<dbReference type="SUPFAM" id="SSF46955">
    <property type="entry name" value="Putative DNA-binding domain"/>
    <property type="match status" value="1"/>
</dbReference>
<dbReference type="SMART" id="SM00422">
    <property type="entry name" value="HTH_MERR"/>
    <property type="match status" value="1"/>
</dbReference>
<keyword evidence="1" id="KW-0238">DNA-binding</keyword>
<evidence type="ECO:0000256" key="1">
    <source>
        <dbReference type="ARBA" id="ARBA00023125"/>
    </source>
</evidence>
<dbReference type="CDD" id="cd04780">
    <property type="entry name" value="HTH_MerR-like_sg5"/>
    <property type="match status" value="1"/>
</dbReference>
<sequence length="218" mass="24444">MRIGELSRESGVSIPTIKYYVREGLLPAGERTKFNQAQYDETHLRRLKLVRALVEVGGLSIAATRDVLSLMDAQTSDLARLGKAQYALTPRREHEPDEAWEWAGEQVDGLLAKHGWKVSRNNPARLQLAEALATLRRLGQDDYLAMLDRYAEIVGEMTTMEVDGVLARRNLDGMAEAIVIWTAIGDSMLTALRRLSQEAETVRRFGETVFTAEGEQQD</sequence>
<dbReference type="InterPro" id="IPR047057">
    <property type="entry name" value="MerR_fam"/>
</dbReference>
<dbReference type="PROSITE" id="PS50937">
    <property type="entry name" value="HTH_MERR_2"/>
    <property type="match status" value="1"/>
</dbReference>
<evidence type="ECO:0000313" key="4">
    <source>
        <dbReference type="Proteomes" id="UP001432011"/>
    </source>
</evidence>
<dbReference type="RefSeq" id="WP_142645150.1">
    <property type="nucleotide sequence ID" value="NZ_CP108085.1"/>
</dbReference>
<dbReference type="PRINTS" id="PR00040">
    <property type="entry name" value="HTHMERR"/>
</dbReference>
<gene>
    <name evidence="3" type="ORF">OG913_03020</name>
</gene>
<dbReference type="Gene3D" id="1.10.1660.10">
    <property type="match status" value="1"/>
</dbReference>
<dbReference type="Proteomes" id="UP001432011">
    <property type="component" value="Chromosome"/>
</dbReference>
<evidence type="ECO:0000313" key="3">
    <source>
        <dbReference type="EMBL" id="WUP76011.1"/>
    </source>
</evidence>
<protein>
    <submittedName>
        <fullName evidence="3">MerR family transcriptional regulator</fullName>
    </submittedName>
</protein>
<feature type="domain" description="HTH merR-type" evidence="2">
    <location>
        <begin position="1"/>
        <end position="70"/>
    </location>
</feature>
<dbReference type="InterPro" id="IPR009061">
    <property type="entry name" value="DNA-bd_dom_put_sf"/>
</dbReference>
<evidence type="ECO:0000259" key="2">
    <source>
        <dbReference type="PROSITE" id="PS50937"/>
    </source>
</evidence>
<dbReference type="Pfam" id="PF13411">
    <property type="entry name" value="MerR_1"/>
    <property type="match status" value="1"/>
</dbReference>
<name>A0ABZ1SSM9_9ACTN</name>